<reference evidence="2" key="1">
    <citation type="submission" date="2021-02" db="EMBL/GenBank/DDBJ databases">
        <authorList>
            <person name="Nowell W R."/>
        </authorList>
    </citation>
    <scope>NUCLEOTIDE SEQUENCE</scope>
</reference>
<feature type="compositionally biased region" description="Polar residues" evidence="1">
    <location>
        <begin position="352"/>
        <end position="363"/>
    </location>
</feature>
<evidence type="ECO:0000313" key="4">
    <source>
        <dbReference type="Proteomes" id="UP000663828"/>
    </source>
</evidence>
<dbReference type="EMBL" id="CAJNOJ010000050">
    <property type="protein sequence ID" value="CAF0963331.1"/>
    <property type="molecule type" value="Genomic_DNA"/>
</dbReference>
<feature type="compositionally biased region" description="Polar residues" evidence="1">
    <location>
        <begin position="403"/>
        <end position="418"/>
    </location>
</feature>
<organism evidence="2 5">
    <name type="scientific">Adineta ricciae</name>
    <name type="common">Rotifer</name>
    <dbReference type="NCBI Taxonomy" id="249248"/>
    <lineage>
        <taxon>Eukaryota</taxon>
        <taxon>Metazoa</taxon>
        <taxon>Spiralia</taxon>
        <taxon>Gnathifera</taxon>
        <taxon>Rotifera</taxon>
        <taxon>Eurotatoria</taxon>
        <taxon>Bdelloidea</taxon>
        <taxon>Adinetida</taxon>
        <taxon>Adinetidae</taxon>
        <taxon>Adineta</taxon>
    </lineage>
</organism>
<feature type="compositionally biased region" description="Basic and acidic residues" evidence="1">
    <location>
        <begin position="243"/>
        <end position="254"/>
    </location>
</feature>
<dbReference type="AlphaFoldDB" id="A0A814E9L2"/>
<feature type="compositionally biased region" description="Low complexity" evidence="1">
    <location>
        <begin position="512"/>
        <end position="523"/>
    </location>
</feature>
<protein>
    <submittedName>
        <fullName evidence="2">Uncharacterized protein</fullName>
    </submittedName>
</protein>
<evidence type="ECO:0000313" key="2">
    <source>
        <dbReference type="EMBL" id="CAF0963331.1"/>
    </source>
</evidence>
<feature type="compositionally biased region" description="Low complexity" evidence="1">
    <location>
        <begin position="377"/>
        <end position="402"/>
    </location>
</feature>
<dbReference type="EMBL" id="CAJNOR010005489">
    <property type="protein sequence ID" value="CAF1564462.1"/>
    <property type="molecule type" value="Genomic_DNA"/>
</dbReference>
<feature type="compositionally biased region" description="Basic and acidic residues" evidence="1">
    <location>
        <begin position="281"/>
        <end position="294"/>
    </location>
</feature>
<feature type="compositionally biased region" description="Polar residues" evidence="1">
    <location>
        <begin position="299"/>
        <end position="329"/>
    </location>
</feature>
<dbReference type="OrthoDB" id="10027810at2759"/>
<comment type="caution">
    <text evidence="2">The sequence shown here is derived from an EMBL/GenBank/DDBJ whole genome shotgun (WGS) entry which is preliminary data.</text>
</comment>
<feature type="region of interest" description="Disordered" evidence="1">
    <location>
        <begin position="113"/>
        <end position="133"/>
    </location>
</feature>
<name>A0A814E9L2_ADIRI</name>
<gene>
    <name evidence="2" type="ORF">EDS130_LOCUS12964</name>
    <name evidence="3" type="ORF">XAT740_LOCUS43907</name>
</gene>
<accession>A0A814E9L2</accession>
<evidence type="ECO:0000256" key="1">
    <source>
        <dbReference type="SAM" id="MobiDB-lite"/>
    </source>
</evidence>
<feature type="region of interest" description="Disordered" evidence="1">
    <location>
        <begin position="505"/>
        <end position="534"/>
    </location>
</feature>
<feature type="compositionally biased region" description="Basic and acidic residues" evidence="1">
    <location>
        <begin position="425"/>
        <end position="443"/>
    </location>
</feature>
<dbReference type="Proteomes" id="UP000663852">
    <property type="component" value="Unassembled WGS sequence"/>
</dbReference>
<proteinExistence type="predicted"/>
<feature type="compositionally biased region" description="Basic and acidic residues" evidence="1">
    <location>
        <begin position="330"/>
        <end position="339"/>
    </location>
</feature>
<evidence type="ECO:0000313" key="3">
    <source>
        <dbReference type="EMBL" id="CAF1564462.1"/>
    </source>
</evidence>
<evidence type="ECO:0000313" key="5">
    <source>
        <dbReference type="Proteomes" id="UP000663852"/>
    </source>
</evidence>
<feature type="region of interest" description="Disordered" evidence="1">
    <location>
        <begin position="231"/>
        <end position="256"/>
    </location>
</feature>
<dbReference type="Proteomes" id="UP000663828">
    <property type="component" value="Unassembled WGS sequence"/>
</dbReference>
<sequence>MFLRQSHLAMPPPSVWLHVDGVSLPSDGHPFQPSVRSYDYQTKHLQSPIQSPTPTLASPAANASYSITMIDTPFNHHNSNKPQSILENVDAPKKMFKDRQIKKVKSLPGLIKGTALSRNTPSQTSTFTSPAPSAISVNTLQDDQLPMVTIEHSDDGLPMAQVIEPQNEIRRPRVYFADYNRIQFIEENNELSQQHQIPINDEPRHSRVRLSRKISNHTTPSIQRATTRQNFTCPTSRHPCHQTGHESTAKKEHLPTTTRIQHSHIANLPDIISQTLPNENSSHEKYGLQREKSVHRSSKPSMTVTNSLAFEISPQANRTSNGRSSPNTDSSHESHKSDSGDSENGQLHVGNGSVSSTATTNRQRPALRTISLRQQFTSSTKSKSTETSSLNNANYHYHQQQQTNRSMPSTQRSNSLKVSSIRIVDNNEDHHSNESSLTLEKRSTSSSNDFNKQSKRSYIVHYNNKKPLGGSTVSHTNDAIRHLKKSHSNESNDENFHRVLTIVRPPYGLGASGPSNKSNSSSADEVRTSRNPNMRTSLEFNMTSNTIVV</sequence>
<keyword evidence="4" id="KW-1185">Reference proteome</keyword>
<feature type="compositionally biased region" description="Polar residues" evidence="1">
    <location>
        <begin position="116"/>
        <end position="133"/>
    </location>
</feature>
<feature type="region of interest" description="Disordered" evidence="1">
    <location>
        <begin position="274"/>
        <end position="454"/>
    </location>
</feature>